<evidence type="ECO:0000313" key="4">
    <source>
        <dbReference type="Proteomes" id="UP001596550"/>
    </source>
</evidence>
<accession>A0ABW2LVI0</accession>
<organism evidence="3 4">
    <name type="scientific">Chryseobacterium zhengzhouense</name>
    <dbReference type="NCBI Taxonomy" id="1636086"/>
    <lineage>
        <taxon>Bacteria</taxon>
        <taxon>Pseudomonadati</taxon>
        <taxon>Bacteroidota</taxon>
        <taxon>Flavobacteriia</taxon>
        <taxon>Flavobacteriales</taxon>
        <taxon>Weeksellaceae</taxon>
        <taxon>Chryseobacterium group</taxon>
        <taxon>Chryseobacterium</taxon>
    </lineage>
</organism>
<gene>
    <name evidence="3" type="ORF">ACFQO9_03825</name>
</gene>
<keyword evidence="1" id="KW-0472">Membrane</keyword>
<comment type="caution">
    <text evidence="3">The sequence shown here is derived from an EMBL/GenBank/DDBJ whole genome shotgun (WGS) entry which is preliminary data.</text>
</comment>
<keyword evidence="4" id="KW-1185">Reference proteome</keyword>
<reference evidence="4" key="1">
    <citation type="journal article" date="2019" name="Int. J. Syst. Evol. Microbiol.">
        <title>The Global Catalogue of Microorganisms (GCM) 10K type strain sequencing project: providing services to taxonomists for standard genome sequencing and annotation.</title>
        <authorList>
            <consortium name="The Broad Institute Genomics Platform"/>
            <consortium name="The Broad Institute Genome Sequencing Center for Infectious Disease"/>
            <person name="Wu L."/>
            <person name="Ma J."/>
        </authorList>
    </citation>
    <scope>NUCLEOTIDE SEQUENCE [LARGE SCALE GENOMIC DNA]</scope>
    <source>
        <strain evidence="4">CCUG 54781</strain>
    </source>
</reference>
<feature type="chain" id="PRO_5045536042" description="DUF4436 domain-containing protein" evidence="2">
    <location>
        <begin position="19"/>
        <end position="343"/>
    </location>
</feature>
<proteinExistence type="predicted"/>
<name>A0ABW2LVI0_9FLAO</name>
<feature type="transmembrane region" description="Helical" evidence="1">
    <location>
        <begin position="271"/>
        <end position="290"/>
    </location>
</feature>
<feature type="signal peptide" evidence="2">
    <location>
        <begin position="1"/>
        <end position="18"/>
    </location>
</feature>
<evidence type="ECO:0008006" key="5">
    <source>
        <dbReference type="Google" id="ProtNLM"/>
    </source>
</evidence>
<evidence type="ECO:0000313" key="3">
    <source>
        <dbReference type="EMBL" id="MFC7345849.1"/>
    </source>
</evidence>
<feature type="transmembrane region" description="Helical" evidence="1">
    <location>
        <begin position="239"/>
        <end position="259"/>
    </location>
</feature>
<keyword evidence="1" id="KW-0812">Transmembrane</keyword>
<dbReference type="EMBL" id="JBHTCR010000002">
    <property type="protein sequence ID" value="MFC7345849.1"/>
    <property type="molecule type" value="Genomic_DNA"/>
</dbReference>
<keyword evidence="2" id="KW-0732">Signal</keyword>
<evidence type="ECO:0000256" key="2">
    <source>
        <dbReference type="SAM" id="SignalP"/>
    </source>
</evidence>
<evidence type="ECO:0000256" key="1">
    <source>
        <dbReference type="SAM" id="Phobius"/>
    </source>
</evidence>
<feature type="transmembrane region" description="Helical" evidence="1">
    <location>
        <begin position="310"/>
        <end position="331"/>
    </location>
</feature>
<keyword evidence="1" id="KW-1133">Transmembrane helix</keyword>
<dbReference type="RefSeq" id="WP_378173966.1">
    <property type="nucleotide sequence ID" value="NZ_JBHTCR010000002.1"/>
</dbReference>
<sequence>MKKLFFLLFPLLVFGNMAKPWMDGSQHSTLYGVGNASVKSEVIDIRLVKEPVDEIYFADYTIKYRVYSPQKQTLPLLFIAINLYDNTEVKVSGVSKKIELIDIEKKKYPFIQQDETGFFVQYSHSDKVSVDPNSLLYFSADLVEGDNIIEVKYDANLEFNTYGFIKNYKLEYSLYPSKFWKSFGPIDINLILDNGVEFKDSNLGDEKKEKNILKWKIDPQNHENMTIEVSEKTSFISKILLFLNPFGIAVLSLIAMSFIHFKLMKRNTKMYILVLGIVLVPILFYVIYLLSFDLIDFSLGKRFTKHGYVFLYVVTYPILLLFYWILMLLIFRRIKRNQNPASS</sequence>
<dbReference type="Proteomes" id="UP001596550">
    <property type="component" value="Unassembled WGS sequence"/>
</dbReference>
<protein>
    <recommendedName>
        <fullName evidence="5">DUF4436 domain-containing protein</fullName>
    </recommendedName>
</protein>